<sequence length="202" mass="22812">MSRIGYEGEGVPDHLQNKTIETMFPDTLYVPAVDSFTDMNEIFYIDKNQASGLGRLVVDGRQDLRLVESDDSLDEMVVLMKVWVQDSKGELREYIIADCRYCDDQFDLIGDDSEVDFTDQETAWGEIDYMQHRVTVSAVIDNIDKGKIGVWGDPDLYDTAIHMARVVDEAVSGRDRAAISEVSGKEDGTSQLKLRTRDSQQD</sequence>
<reference evidence="2 3" key="1">
    <citation type="journal article" date="2015" name="Proc. Natl. Acad. Sci. U.S.A.">
        <title>Cultivation of a human-associated TM7 phylotype reveals a reduced genome and epibiotic parasitic lifestyle.</title>
        <authorList>
            <person name="He X."/>
            <person name="McLean J.S."/>
            <person name="Edlund A."/>
            <person name="Yooseph S."/>
            <person name="Hall A.P."/>
            <person name="Liu S.Y."/>
            <person name="Dorrestein P.C."/>
            <person name="Esquenazi E."/>
            <person name="Hunter R.C."/>
            <person name="Cheng G."/>
            <person name="Nelson K.E."/>
            <person name="Lux R."/>
            <person name="Shi W."/>
        </authorList>
    </citation>
    <scope>NUCLEOTIDE SEQUENCE [LARGE SCALE GENOMIC DNA]</scope>
    <source>
        <strain evidence="2 3">TM7x</strain>
    </source>
</reference>
<protein>
    <submittedName>
        <fullName evidence="2">Uncharacterized protein</fullName>
    </submittedName>
</protein>
<dbReference type="AlphaFoldDB" id="A0A6S4GQZ6"/>
<gene>
    <name evidence="2" type="ORF">TM7x_00970</name>
</gene>
<keyword evidence="3" id="KW-1185">Reference proteome</keyword>
<organism evidence="2 3">
    <name type="scientific">Candidatus Nanosynbacter lyticus</name>
    <dbReference type="NCBI Taxonomy" id="2093824"/>
    <lineage>
        <taxon>Bacteria</taxon>
        <taxon>Candidatus Saccharimonadota</taxon>
        <taxon>Candidatus Saccharimonadia</taxon>
        <taxon>Candidatus Nanosynbacterales</taxon>
        <taxon>Candidatus Nanosynbacteraceae</taxon>
        <taxon>Candidatus Nanosynbacter</taxon>
    </lineage>
</organism>
<accession>A0A6S4GQZ6</accession>
<evidence type="ECO:0000313" key="3">
    <source>
        <dbReference type="Proteomes" id="UP000030902"/>
    </source>
</evidence>
<dbReference type="KEGG" id="sox:TM7x_00970"/>
<proteinExistence type="predicted"/>
<feature type="region of interest" description="Disordered" evidence="1">
    <location>
        <begin position="179"/>
        <end position="202"/>
    </location>
</feature>
<feature type="compositionally biased region" description="Basic and acidic residues" evidence="1">
    <location>
        <begin position="179"/>
        <end position="188"/>
    </location>
</feature>
<name>A0A6S4GQZ6_9BACT</name>
<dbReference type="Proteomes" id="UP000030902">
    <property type="component" value="Chromosome"/>
</dbReference>
<evidence type="ECO:0000256" key="1">
    <source>
        <dbReference type="SAM" id="MobiDB-lite"/>
    </source>
</evidence>
<dbReference type="EMBL" id="CP007496">
    <property type="protein sequence ID" value="AJA06745.1"/>
    <property type="molecule type" value="Genomic_DNA"/>
</dbReference>
<evidence type="ECO:0000313" key="2">
    <source>
        <dbReference type="EMBL" id="AJA06745.1"/>
    </source>
</evidence>
<dbReference type="RefSeq" id="WP_039327019.1">
    <property type="nucleotide sequence ID" value="NZ_CP007496.1"/>
</dbReference>